<accession>A0A0V0Q8B6</accession>
<dbReference type="Proteomes" id="UP000054937">
    <property type="component" value="Unassembled WGS sequence"/>
</dbReference>
<dbReference type="CDD" id="cd01080">
    <property type="entry name" value="NAD_bind_m-THF_DH_Cyclohyd"/>
    <property type="match status" value="1"/>
</dbReference>
<evidence type="ECO:0000313" key="3">
    <source>
        <dbReference type="EMBL" id="KRW98399.1"/>
    </source>
</evidence>
<dbReference type="PANTHER" id="PTHR48099">
    <property type="entry name" value="C-1-TETRAHYDROFOLATE SYNTHASE, CYTOPLASMIC-RELATED"/>
    <property type="match status" value="1"/>
</dbReference>
<feature type="domain" description="Tetrahydrofolate dehydrogenase/cyclohydrolase NAD(P)-binding" evidence="2">
    <location>
        <begin position="121"/>
        <end position="266"/>
    </location>
</feature>
<dbReference type="GO" id="GO:0004488">
    <property type="term" value="F:methylenetetrahydrofolate dehydrogenase (NADP+) activity"/>
    <property type="evidence" value="ECO:0007669"/>
    <property type="project" value="InterPro"/>
</dbReference>
<dbReference type="Pfam" id="PF02882">
    <property type="entry name" value="THF_DHG_CYH_C"/>
    <property type="match status" value="1"/>
</dbReference>
<protein>
    <recommendedName>
        <fullName evidence="1">methenyltetrahydrofolate cyclohydrolase</fullName>
        <ecNumber evidence="1">3.5.4.9</ecNumber>
    </recommendedName>
</protein>
<dbReference type="InterPro" id="IPR020631">
    <property type="entry name" value="THF_DH/CycHdrlase_NAD-bd_dom"/>
</dbReference>
<comment type="caution">
    <text evidence="3">The sequence shown here is derived from an EMBL/GenBank/DDBJ whole genome shotgun (WGS) entry which is preliminary data.</text>
</comment>
<gene>
    <name evidence="3" type="ORF">PPERSA_12878</name>
</gene>
<dbReference type="GO" id="GO:0035999">
    <property type="term" value="P:tetrahydrofolate interconversion"/>
    <property type="evidence" value="ECO:0007669"/>
    <property type="project" value="TreeGrafter"/>
</dbReference>
<dbReference type="PRINTS" id="PR00085">
    <property type="entry name" value="THFDHDRGNASE"/>
</dbReference>
<dbReference type="SUPFAM" id="SSF51735">
    <property type="entry name" value="NAD(P)-binding Rossmann-fold domains"/>
    <property type="match status" value="1"/>
</dbReference>
<dbReference type="InterPro" id="IPR000672">
    <property type="entry name" value="THF_DH/CycHdrlase"/>
</dbReference>
<dbReference type="OrthoDB" id="5126881at2759"/>
<dbReference type="InterPro" id="IPR036291">
    <property type="entry name" value="NAD(P)-bd_dom_sf"/>
</dbReference>
<dbReference type="Gene3D" id="3.40.50.720">
    <property type="entry name" value="NAD(P)-binding Rossmann-like Domain"/>
    <property type="match status" value="1"/>
</dbReference>
<name>A0A0V0Q8B6_PSEPJ</name>
<dbReference type="EMBL" id="LDAU01000251">
    <property type="protein sequence ID" value="KRW98399.1"/>
    <property type="molecule type" value="Genomic_DNA"/>
</dbReference>
<dbReference type="EC" id="3.5.4.9" evidence="1"/>
<sequence>MAEQSLSTKSNDYVNNLKNMSLINLSNKFQKQPFNLIKSFPEQQIQKDNIINGNKINQEILKDIKLTDLDSISIELPLPQNSPKYDFINAISPAKDIDCLQQITNFASMKQAFARSTDLIPCTPKAILYILDNYQISLFQKKVVIVGKGMLVGYPLSALLIQRLAEVQTIDEYTKDPSTYIKKADIIISAAGVRHLIKENDVKEGAIVIDVGANAPIEGDKTGIVGDVDFENVQKKAKLITPVPGGVGPVTSALYLQNVINAWKKNININRVYQPHSHFDFENNQIKTKNSN</sequence>
<dbReference type="AlphaFoldDB" id="A0A0V0Q8B6"/>
<dbReference type="GO" id="GO:0004477">
    <property type="term" value="F:methenyltetrahydrofolate cyclohydrolase activity"/>
    <property type="evidence" value="ECO:0007669"/>
    <property type="project" value="UniProtKB-EC"/>
</dbReference>
<proteinExistence type="predicted"/>
<dbReference type="PANTHER" id="PTHR48099:SF5">
    <property type="entry name" value="C-1-TETRAHYDROFOLATE SYNTHASE, CYTOPLASMIC"/>
    <property type="match status" value="1"/>
</dbReference>
<reference evidence="3 4" key="1">
    <citation type="journal article" date="2015" name="Sci. Rep.">
        <title>Genome of the facultative scuticociliatosis pathogen Pseudocohnilembus persalinus provides insight into its virulence through horizontal gene transfer.</title>
        <authorList>
            <person name="Xiong J."/>
            <person name="Wang G."/>
            <person name="Cheng J."/>
            <person name="Tian M."/>
            <person name="Pan X."/>
            <person name="Warren A."/>
            <person name="Jiang C."/>
            <person name="Yuan D."/>
            <person name="Miao W."/>
        </authorList>
    </citation>
    <scope>NUCLEOTIDE SEQUENCE [LARGE SCALE GENOMIC DNA]</scope>
    <source>
        <strain evidence="3">36N120E</strain>
    </source>
</reference>
<dbReference type="OMA" id="YGCATPK"/>
<keyword evidence="4" id="KW-1185">Reference proteome</keyword>
<dbReference type="GO" id="GO:0005829">
    <property type="term" value="C:cytosol"/>
    <property type="evidence" value="ECO:0007669"/>
    <property type="project" value="TreeGrafter"/>
</dbReference>
<evidence type="ECO:0000313" key="4">
    <source>
        <dbReference type="Proteomes" id="UP000054937"/>
    </source>
</evidence>
<dbReference type="Gene3D" id="3.40.50.10860">
    <property type="entry name" value="Leucine Dehydrogenase, chain A, domain 1"/>
    <property type="match status" value="1"/>
</dbReference>
<evidence type="ECO:0000259" key="2">
    <source>
        <dbReference type="Pfam" id="PF02882"/>
    </source>
</evidence>
<evidence type="ECO:0000256" key="1">
    <source>
        <dbReference type="ARBA" id="ARBA00012776"/>
    </source>
</evidence>
<dbReference type="InParanoid" id="A0A0V0Q8B6"/>
<organism evidence="3 4">
    <name type="scientific">Pseudocohnilembus persalinus</name>
    <name type="common">Ciliate</name>
    <dbReference type="NCBI Taxonomy" id="266149"/>
    <lineage>
        <taxon>Eukaryota</taxon>
        <taxon>Sar</taxon>
        <taxon>Alveolata</taxon>
        <taxon>Ciliophora</taxon>
        <taxon>Intramacronucleata</taxon>
        <taxon>Oligohymenophorea</taxon>
        <taxon>Scuticociliatia</taxon>
        <taxon>Philasterida</taxon>
        <taxon>Pseudocohnilembidae</taxon>
        <taxon>Pseudocohnilembus</taxon>
    </lineage>
</organism>